<name>A0ACD3B8V8_9AGAR</name>
<dbReference type="Proteomes" id="UP000308600">
    <property type="component" value="Unassembled WGS sequence"/>
</dbReference>
<proteinExistence type="predicted"/>
<keyword evidence="2" id="KW-1185">Reference proteome</keyword>
<sequence>MREYTKALEALQEATEKDTDHKHKSEIAQLDLKLQQALYAQRGEETQEQTLERAMRDPEVSSIMSDPVIQQILQQAQSDPRSLQDHMKNANVRQKIQKLINAGIIRTR</sequence>
<evidence type="ECO:0000313" key="2">
    <source>
        <dbReference type="Proteomes" id="UP000308600"/>
    </source>
</evidence>
<dbReference type="EMBL" id="ML208268">
    <property type="protein sequence ID" value="TFK74439.1"/>
    <property type="molecule type" value="Genomic_DNA"/>
</dbReference>
<evidence type="ECO:0000313" key="1">
    <source>
        <dbReference type="EMBL" id="TFK74439.1"/>
    </source>
</evidence>
<reference evidence="1 2" key="1">
    <citation type="journal article" date="2019" name="Nat. Ecol. Evol.">
        <title>Megaphylogeny resolves global patterns of mushroom evolution.</title>
        <authorList>
            <person name="Varga T."/>
            <person name="Krizsan K."/>
            <person name="Foldi C."/>
            <person name="Dima B."/>
            <person name="Sanchez-Garcia M."/>
            <person name="Sanchez-Ramirez S."/>
            <person name="Szollosi G.J."/>
            <person name="Szarkandi J.G."/>
            <person name="Papp V."/>
            <person name="Albert L."/>
            <person name="Andreopoulos W."/>
            <person name="Angelini C."/>
            <person name="Antonin V."/>
            <person name="Barry K.W."/>
            <person name="Bougher N.L."/>
            <person name="Buchanan P."/>
            <person name="Buyck B."/>
            <person name="Bense V."/>
            <person name="Catcheside P."/>
            <person name="Chovatia M."/>
            <person name="Cooper J."/>
            <person name="Damon W."/>
            <person name="Desjardin D."/>
            <person name="Finy P."/>
            <person name="Geml J."/>
            <person name="Haridas S."/>
            <person name="Hughes K."/>
            <person name="Justo A."/>
            <person name="Karasinski D."/>
            <person name="Kautmanova I."/>
            <person name="Kiss B."/>
            <person name="Kocsube S."/>
            <person name="Kotiranta H."/>
            <person name="LaButti K.M."/>
            <person name="Lechner B.E."/>
            <person name="Liimatainen K."/>
            <person name="Lipzen A."/>
            <person name="Lukacs Z."/>
            <person name="Mihaltcheva S."/>
            <person name="Morgado L.N."/>
            <person name="Niskanen T."/>
            <person name="Noordeloos M.E."/>
            <person name="Ohm R.A."/>
            <person name="Ortiz-Santana B."/>
            <person name="Ovrebo C."/>
            <person name="Racz N."/>
            <person name="Riley R."/>
            <person name="Savchenko A."/>
            <person name="Shiryaev A."/>
            <person name="Soop K."/>
            <person name="Spirin V."/>
            <person name="Szebenyi C."/>
            <person name="Tomsovsky M."/>
            <person name="Tulloss R.E."/>
            <person name="Uehling J."/>
            <person name="Grigoriev I.V."/>
            <person name="Vagvolgyi C."/>
            <person name="Papp T."/>
            <person name="Martin F.M."/>
            <person name="Miettinen O."/>
            <person name="Hibbett D.S."/>
            <person name="Nagy L.G."/>
        </authorList>
    </citation>
    <scope>NUCLEOTIDE SEQUENCE [LARGE SCALE GENOMIC DNA]</scope>
    <source>
        <strain evidence="1 2">NL-1719</strain>
    </source>
</reference>
<accession>A0ACD3B8V8</accession>
<protein>
    <submittedName>
        <fullName evidence="1">Uncharacterized protein</fullName>
    </submittedName>
</protein>
<gene>
    <name evidence="1" type="ORF">BDN72DRAFT_54697</name>
</gene>
<organism evidence="1 2">
    <name type="scientific">Pluteus cervinus</name>
    <dbReference type="NCBI Taxonomy" id="181527"/>
    <lineage>
        <taxon>Eukaryota</taxon>
        <taxon>Fungi</taxon>
        <taxon>Dikarya</taxon>
        <taxon>Basidiomycota</taxon>
        <taxon>Agaricomycotina</taxon>
        <taxon>Agaricomycetes</taxon>
        <taxon>Agaricomycetidae</taxon>
        <taxon>Agaricales</taxon>
        <taxon>Pluteineae</taxon>
        <taxon>Pluteaceae</taxon>
        <taxon>Pluteus</taxon>
    </lineage>
</organism>